<keyword evidence="5" id="KW-0238">DNA-binding</keyword>
<dbReference type="SMART" id="SM00382">
    <property type="entry name" value="AAA"/>
    <property type="match status" value="1"/>
</dbReference>
<keyword evidence="8" id="KW-0131">Cell cycle</keyword>
<comment type="caution">
    <text evidence="12">The sequence shown here is derived from an EMBL/GenBank/DDBJ whole genome shotgun (WGS) entry which is preliminary data.</text>
</comment>
<evidence type="ECO:0000256" key="8">
    <source>
        <dbReference type="ARBA" id="ARBA00023306"/>
    </source>
</evidence>
<dbReference type="PROSITE" id="PS50163">
    <property type="entry name" value="RECA_3"/>
    <property type="match status" value="1"/>
</dbReference>
<dbReference type="EMBL" id="CAMXCT010006711">
    <property type="protein sequence ID" value="CAI4018721.1"/>
    <property type="molecule type" value="Genomic_DNA"/>
</dbReference>
<dbReference type="InterPro" id="IPR010995">
    <property type="entry name" value="DNA_repair_Rad51/TF_NusA_a-hlx"/>
</dbReference>
<dbReference type="InterPro" id="IPR011940">
    <property type="entry name" value="Dmc1"/>
</dbReference>
<organism evidence="12">
    <name type="scientific">Cladocopium goreaui</name>
    <dbReference type="NCBI Taxonomy" id="2562237"/>
    <lineage>
        <taxon>Eukaryota</taxon>
        <taxon>Sar</taxon>
        <taxon>Alveolata</taxon>
        <taxon>Dinophyceae</taxon>
        <taxon>Suessiales</taxon>
        <taxon>Symbiodiniaceae</taxon>
        <taxon>Cladocopium</taxon>
    </lineage>
</organism>
<dbReference type="SUPFAM" id="SSF47794">
    <property type="entry name" value="Rad51 N-terminal domain-like"/>
    <property type="match status" value="1"/>
</dbReference>
<comment type="subcellular location">
    <subcellularLocation>
        <location evidence="1">Nucleus</location>
    </subcellularLocation>
</comment>
<evidence type="ECO:0000259" key="10">
    <source>
        <dbReference type="PROSITE" id="PS50162"/>
    </source>
</evidence>
<dbReference type="EMBL" id="CAMXCT030006711">
    <property type="protein sequence ID" value="CAL4806033.1"/>
    <property type="molecule type" value="Genomic_DNA"/>
</dbReference>
<feature type="domain" description="RecA family profile 2" evidence="11">
    <location>
        <begin position="864"/>
        <end position="927"/>
    </location>
</feature>
<reference evidence="13" key="2">
    <citation type="submission" date="2024-04" db="EMBL/GenBank/DDBJ databases">
        <authorList>
            <person name="Chen Y."/>
            <person name="Shah S."/>
            <person name="Dougan E. K."/>
            <person name="Thang M."/>
            <person name="Chan C."/>
        </authorList>
    </citation>
    <scope>NUCLEOTIDE SEQUENCE [LARGE SCALE GENOMIC DNA]</scope>
</reference>
<name>A0A9P1GPH1_9DINO</name>
<gene>
    <name evidence="12" type="ORF">C1SCF055_LOCUS43264</name>
</gene>
<evidence type="ECO:0000256" key="1">
    <source>
        <dbReference type="ARBA" id="ARBA00004123"/>
    </source>
</evidence>
<dbReference type="GO" id="GO:0005524">
    <property type="term" value="F:ATP binding"/>
    <property type="evidence" value="ECO:0007669"/>
    <property type="project" value="UniProtKB-KW"/>
</dbReference>
<dbReference type="CDD" id="cd00195">
    <property type="entry name" value="UBCc_UEV"/>
    <property type="match status" value="1"/>
</dbReference>
<dbReference type="InterPro" id="IPR020587">
    <property type="entry name" value="RecA_monomer-monomer_interface"/>
</dbReference>
<dbReference type="GO" id="GO:0042148">
    <property type="term" value="P:DNA strand invasion"/>
    <property type="evidence" value="ECO:0007669"/>
    <property type="project" value="TreeGrafter"/>
</dbReference>
<evidence type="ECO:0000256" key="5">
    <source>
        <dbReference type="ARBA" id="ARBA00023125"/>
    </source>
</evidence>
<dbReference type="GO" id="GO:0000730">
    <property type="term" value="P:DNA recombinase assembly"/>
    <property type="evidence" value="ECO:0007669"/>
    <property type="project" value="TreeGrafter"/>
</dbReference>
<dbReference type="GO" id="GO:0003697">
    <property type="term" value="F:single-stranded DNA binding"/>
    <property type="evidence" value="ECO:0007669"/>
    <property type="project" value="TreeGrafter"/>
</dbReference>
<dbReference type="GO" id="GO:0140664">
    <property type="term" value="F:ATP-dependent DNA damage sensor activity"/>
    <property type="evidence" value="ECO:0007669"/>
    <property type="project" value="InterPro"/>
</dbReference>
<dbReference type="InterPro" id="IPR013632">
    <property type="entry name" value="Rad51_C"/>
</dbReference>
<dbReference type="SUPFAM" id="SSF54495">
    <property type="entry name" value="UBC-like"/>
    <property type="match status" value="1"/>
</dbReference>
<dbReference type="GO" id="GO:0070192">
    <property type="term" value="P:chromosome organization involved in meiotic cell cycle"/>
    <property type="evidence" value="ECO:0007669"/>
    <property type="project" value="TreeGrafter"/>
</dbReference>
<comment type="similarity">
    <text evidence="2">Belongs to the RecA family. DMC1 subfamily.</text>
</comment>
<dbReference type="Gene3D" id="1.10.150.20">
    <property type="entry name" value="5' to 3' exonuclease, C-terminal subdomain"/>
    <property type="match status" value="1"/>
</dbReference>
<dbReference type="InterPro" id="IPR003593">
    <property type="entry name" value="AAA+_ATPase"/>
</dbReference>
<evidence type="ECO:0000256" key="3">
    <source>
        <dbReference type="ARBA" id="ARBA00022741"/>
    </source>
</evidence>
<evidence type="ECO:0000256" key="6">
    <source>
        <dbReference type="ARBA" id="ARBA00023242"/>
    </source>
</evidence>
<dbReference type="PANTHER" id="PTHR22942:SF30">
    <property type="entry name" value="MEIOTIC RECOMBINATION PROTEIN DMC1_LIM15 HOMOLOG"/>
    <property type="match status" value="1"/>
</dbReference>
<feature type="non-terminal residue" evidence="12">
    <location>
        <position position="1"/>
    </location>
</feature>
<dbReference type="GO" id="GO:0000150">
    <property type="term" value="F:DNA strand exchange activity"/>
    <property type="evidence" value="ECO:0007669"/>
    <property type="project" value="InterPro"/>
</dbReference>
<dbReference type="FunFam" id="3.40.50.300:FF:002052">
    <property type="entry name" value="DNA repair protein RAD51 homolog"/>
    <property type="match status" value="1"/>
</dbReference>
<dbReference type="GO" id="GO:0003690">
    <property type="term" value="F:double-stranded DNA binding"/>
    <property type="evidence" value="ECO:0007669"/>
    <property type="project" value="TreeGrafter"/>
</dbReference>
<evidence type="ECO:0000256" key="7">
    <source>
        <dbReference type="ARBA" id="ARBA00023254"/>
    </source>
</evidence>
<dbReference type="EMBL" id="CAMXCT020006711">
    <property type="protein sequence ID" value="CAL1172096.1"/>
    <property type="molecule type" value="Genomic_DNA"/>
</dbReference>
<dbReference type="GO" id="GO:0007131">
    <property type="term" value="P:reciprocal meiotic recombination"/>
    <property type="evidence" value="ECO:0007669"/>
    <property type="project" value="InterPro"/>
</dbReference>
<keyword evidence="3 9" id="KW-0547">Nucleotide-binding</keyword>
<reference evidence="12" key="1">
    <citation type="submission" date="2022-10" db="EMBL/GenBank/DDBJ databases">
        <authorList>
            <person name="Chen Y."/>
            <person name="Dougan E. K."/>
            <person name="Chan C."/>
            <person name="Rhodes N."/>
            <person name="Thang M."/>
        </authorList>
    </citation>
    <scope>NUCLEOTIDE SEQUENCE</scope>
</reference>
<evidence type="ECO:0000313" key="14">
    <source>
        <dbReference type="EMBL" id="CAL4806033.1"/>
    </source>
</evidence>
<sequence length="1613" mass="179071">MSQSFNPFSIRRDIQHHGGMAILSSRRLKHDLALGTVAVAATVATALLWLHRRTGKRLASEAPQAEAAAKVFALEVSDHRDETPSAAVDFDAQLREESRLLEEAARTVRLVLETGAYHALPHVHVAEKQLNAIALKLDEVSDLLSPHNMYWRFGRDEPMQLLLETPLLQLAACDGALVPVTLGHVKDPGEFLIARFLVSGTDASKSRYREFSSGILDALQRERLMMRLEWIFHSMWELPLTWGDGIDDTTFAAHGSAWGVSVKMRLVCWPVWFQQAWATMDNMSPPSTAVEHEVENVDIYLEDEVTTWHLALHFPAAAPFRGGPGCSLEACDFSLYATLHFGIDFPARPPKFKFESKWINHQHLWGDRICHSLLSDDFLDFFRERKTHSTSLWNASCALADGEGVGGMPRYLQILREFLASDTDYEEEQHVKYDEQSLRQDVALQRVYKPEWWEDSNLVEPKARKNGGYRQAEVRTKPASQEAWGTDFFLKTPVLPGELDRHPCFEVAVVLGRLPSLTTSMACLCRESFEQGARSTDFGLSVNAGLQEDAVSWESNCQLHIPALHWSLAMAVEGSQTKKLKVATMAGATAPAMVDHALVEADDEDVPYSLIDKLQESGINAADLKKLKDAGFNTSQSVAFAMRKDLLSIKGLSDQKVDKIIEAARKSSEVGFVTCTQLVSKMKSRFQIATGAGKFDQMLGGGVESCSITEIFGEFRCGKTQLCHSLAVMAQMPSNMGGANGKVIYIDTEGTFRPDRVRQIAEAKGVAAEAAMDNIVCARCYTSEHLEQLLVEAAGLMVNDEDRFALLIVDSIMGGFRVDYSGRGELADRQQKLARVMNKLQKVSEEFNVAVVLSNQVMADPGAGCAFMPSFPKPVGGHILAHFSTTRVMLRKGRGEQRIAKIYDSPCLPESESIFEIFAGGVRLPDGERHGPSFNDILSLASGQGCLLWLACRKVKMLFPADCGEFSAVLYGQSACGLRVGSLHKLLIPGLTRAPMLTMFNPHDSEQKVELRIPHGSKEITLNLRTVSLCMALPISFAMTPLARPEFKLTKDLLSGQETPLARPEFKLTKDLLSGREPAQFQLNEAQIAQCHAPLMPGMEMYLTPLEASALGGEWGSWQLTDAADAPSTAAWRLNFMSTEWRTMHITSEGNLSAIAKPVEIDELKEQHNFVPEDTAFGMEHWTFVEDLLAPGVAMKYDGMNYSMGKAPGSFPVTYTASPQLKDGAIPAPSWQYWAIMDCKKKLVAVVALEETDGMRPGRCKIYNNKGQKATEAIPDALIPRLQFVDINQHLLATAEAPALGSDIPMPQLPRRGTLGNMLPYTIRFERGGYYLSSDLLKKDFRWILSAAVQLRSLQDATQGFTPLFVKDWLHAQAGFVLSFVSAWCTCGSTLASKGLQQLADAAGFYQLKLPSCEGADAAGLEAILNILGEIWKTTCISIVKNNEYESERVMMCFVTLHFLLLCLAEEHEALRSQARKSVEEFLEMVQQKPVVNLKSFVPDLGRFLVRFLLADSPLTLKENLSIIVSELFCRNVRWVHPDMWPESDSSPELQEEQVQASFDASQFGMKLLVFQSYYILRSRELGLDSIAALEACQGKPDSDALQAFQRDCREIK</sequence>
<feature type="domain" description="RecA family profile 1" evidence="10">
    <location>
        <begin position="684"/>
        <end position="857"/>
    </location>
</feature>
<dbReference type="Pfam" id="PF08423">
    <property type="entry name" value="Rad51"/>
    <property type="match status" value="1"/>
</dbReference>
<dbReference type="InterPro" id="IPR020588">
    <property type="entry name" value="RecA_ATP-bd"/>
</dbReference>
<proteinExistence type="inferred from homology"/>
<evidence type="ECO:0000313" key="13">
    <source>
        <dbReference type="EMBL" id="CAL1172096.1"/>
    </source>
</evidence>
<dbReference type="PROSITE" id="PS50162">
    <property type="entry name" value="RECA_2"/>
    <property type="match status" value="1"/>
</dbReference>
<keyword evidence="7" id="KW-0469">Meiosis</keyword>
<keyword evidence="6" id="KW-0539">Nucleus</keyword>
<dbReference type="Gene3D" id="3.10.110.10">
    <property type="entry name" value="Ubiquitin Conjugating Enzyme"/>
    <property type="match status" value="1"/>
</dbReference>
<evidence type="ECO:0000313" key="12">
    <source>
        <dbReference type="EMBL" id="CAI4018721.1"/>
    </source>
</evidence>
<keyword evidence="15" id="KW-1185">Reference proteome</keyword>
<dbReference type="OrthoDB" id="10251254at2759"/>
<evidence type="ECO:0000256" key="9">
    <source>
        <dbReference type="RuleBase" id="RU003422"/>
    </source>
</evidence>
<accession>A0A9P1GPH1</accession>
<dbReference type="SUPFAM" id="SSF52540">
    <property type="entry name" value="P-loop containing nucleoside triphosphate hydrolases"/>
    <property type="match status" value="1"/>
</dbReference>
<protein>
    <submittedName>
        <fullName evidence="14">Meiotic recombination protein DMC1/LIM15 homolog</fullName>
    </submittedName>
</protein>
<evidence type="ECO:0000256" key="4">
    <source>
        <dbReference type="ARBA" id="ARBA00022840"/>
    </source>
</evidence>
<evidence type="ECO:0000313" key="15">
    <source>
        <dbReference type="Proteomes" id="UP001152797"/>
    </source>
</evidence>
<dbReference type="NCBIfam" id="TIGR02238">
    <property type="entry name" value="recomb_DMC1"/>
    <property type="match status" value="1"/>
</dbReference>
<dbReference type="Gene3D" id="3.40.50.300">
    <property type="entry name" value="P-loop containing nucleotide triphosphate hydrolases"/>
    <property type="match status" value="1"/>
</dbReference>
<dbReference type="NCBIfam" id="NF003301">
    <property type="entry name" value="PRK04301.1"/>
    <property type="match status" value="1"/>
</dbReference>
<dbReference type="Pfam" id="PF14520">
    <property type="entry name" value="HHH_5"/>
    <property type="match status" value="1"/>
</dbReference>
<dbReference type="GO" id="GO:0000794">
    <property type="term" value="C:condensed nuclear chromosome"/>
    <property type="evidence" value="ECO:0007669"/>
    <property type="project" value="TreeGrafter"/>
</dbReference>
<evidence type="ECO:0000259" key="11">
    <source>
        <dbReference type="PROSITE" id="PS50163"/>
    </source>
</evidence>
<keyword evidence="4 9" id="KW-0067">ATP-binding</keyword>
<evidence type="ECO:0000256" key="2">
    <source>
        <dbReference type="ARBA" id="ARBA00008897"/>
    </source>
</evidence>
<dbReference type="InterPro" id="IPR016135">
    <property type="entry name" value="UBQ-conjugating_enzyme/RWD"/>
</dbReference>
<dbReference type="Proteomes" id="UP001152797">
    <property type="component" value="Unassembled WGS sequence"/>
</dbReference>
<dbReference type="InterPro" id="IPR027417">
    <property type="entry name" value="P-loop_NTPase"/>
</dbReference>
<dbReference type="PANTHER" id="PTHR22942">
    <property type="entry name" value="RECA/RAD51/RADA DNA STRAND-PAIRING FAMILY MEMBER"/>
    <property type="match status" value="1"/>
</dbReference>
<dbReference type="GO" id="GO:0006312">
    <property type="term" value="P:mitotic recombination"/>
    <property type="evidence" value="ECO:0007669"/>
    <property type="project" value="TreeGrafter"/>
</dbReference>